<proteinExistence type="predicted"/>
<dbReference type="HOGENOM" id="CLU_1579329_0_0_1"/>
<gene>
    <name evidence="2" type="ORF">BN946_scf185007.g70</name>
</gene>
<dbReference type="EMBL" id="CCBP010000119">
    <property type="protein sequence ID" value="CDO73016.1"/>
    <property type="molecule type" value="Genomic_DNA"/>
</dbReference>
<dbReference type="AlphaFoldDB" id="A0A060SFM2"/>
<comment type="caution">
    <text evidence="2">The sequence shown here is derived from an EMBL/GenBank/DDBJ whole genome shotgun (WGS) entry which is preliminary data.</text>
</comment>
<reference evidence="2" key="1">
    <citation type="submission" date="2014-01" db="EMBL/GenBank/DDBJ databases">
        <title>The genome of the white-rot fungus Pycnoporus cinnabarinus: a basidiomycete model with a versatile arsenal for lignocellulosic biomass breakdown.</title>
        <authorList>
            <person name="Levasseur A."/>
            <person name="Lomascolo A."/>
            <person name="Ruiz-Duenas F.J."/>
            <person name="Uzan E."/>
            <person name="Piumi F."/>
            <person name="Kues U."/>
            <person name="Ram A.F.J."/>
            <person name="Murat C."/>
            <person name="Haon M."/>
            <person name="Benoit I."/>
            <person name="Arfi Y."/>
            <person name="Chevret D."/>
            <person name="Drula E."/>
            <person name="Kwon M.J."/>
            <person name="Gouret P."/>
            <person name="Lesage-Meessen L."/>
            <person name="Lombard V."/>
            <person name="Mariette J."/>
            <person name="Noirot C."/>
            <person name="Park J."/>
            <person name="Patyshakuliyeva A."/>
            <person name="Wieneger R.A.B."/>
            <person name="Wosten H.A.B."/>
            <person name="Martin F."/>
            <person name="Coutinho P.M."/>
            <person name="de Vries R."/>
            <person name="Martinez A.T."/>
            <person name="Klopp C."/>
            <person name="Pontarotti P."/>
            <person name="Henrissat B."/>
            <person name="Record E."/>
        </authorList>
    </citation>
    <scope>NUCLEOTIDE SEQUENCE [LARGE SCALE GENOMIC DNA]</scope>
    <source>
        <strain evidence="2">BRFM137</strain>
    </source>
</reference>
<protein>
    <submittedName>
        <fullName evidence="2">Uncharacterized protein</fullName>
    </submittedName>
</protein>
<keyword evidence="3" id="KW-1185">Reference proteome</keyword>
<dbReference type="STRING" id="5643.A0A060SFM2"/>
<evidence type="ECO:0000313" key="3">
    <source>
        <dbReference type="Proteomes" id="UP000029665"/>
    </source>
</evidence>
<accession>A0A060SFM2</accession>
<evidence type="ECO:0000256" key="1">
    <source>
        <dbReference type="SAM" id="Coils"/>
    </source>
</evidence>
<keyword evidence="1" id="KW-0175">Coiled coil</keyword>
<feature type="coiled-coil region" evidence="1">
    <location>
        <begin position="11"/>
        <end position="66"/>
    </location>
</feature>
<name>A0A060SFM2_PYCCI</name>
<evidence type="ECO:0000313" key="2">
    <source>
        <dbReference type="EMBL" id="CDO73016.1"/>
    </source>
</evidence>
<dbReference type="Proteomes" id="UP000029665">
    <property type="component" value="Unassembled WGS sequence"/>
</dbReference>
<sequence length="169" mass="18480">MPPANSRSVTVRQLKLQLEEANTRLAAAQESQEQNAAALEAAQQQIEEQTAALAAVRAQAEAAEAAATQAVLAQQAALNDAGAANAAEPPLQLIPKPRVPRGKSLSIQRSMGLDDDEYSEIRYGIHHLVHNASLAWERDFRHQNVETVARFFHAVSPCLLKLRAREQYP</sequence>
<organism evidence="2 3">
    <name type="scientific">Pycnoporus cinnabarinus</name>
    <name type="common">Cinnabar-red polypore</name>
    <name type="synonym">Trametes cinnabarina</name>
    <dbReference type="NCBI Taxonomy" id="5643"/>
    <lineage>
        <taxon>Eukaryota</taxon>
        <taxon>Fungi</taxon>
        <taxon>Dikarya</taxon>
        <taxon>Basidiomycota</taxon>
        <taxon>Agaricomycotina</taxon>
        <taxon>Agaricomycetes</taxon>
        <taxon>Polyporales</taxon>
        <taxon>Polyporaceae</taxon>
        <taxon>Trametes</taxon>
    </lineage>
</organism>